<proteinExistence type="predicted"/>
<sequence>MSFLLSQLLRNLMQC</sequence>
<name>A0A2P2PUA0_RHIMU</name>
<reference evidence="1" key="1">
    <citation type="submission" date="2018-02" db="EMBL/GenBank/DDBJ databases">
        <title>Rhizophora mucronata_Transcriptome.</title>
        <authorList>
            <person name="Meera S.P."/>
            <person name="Sreeshan A."/>
            <person name="Augustine A."/>
        </authorList>
    </citation>
    <scope>NUCLEOTIDE SEQUENCE</scope>
    <source>
        <tissue evidence="1">Leaf</tissue>
    </source>
</reference>
<evidence type="ECO:0000313" key="1">
    <source>
        <dbReference type="EMBL" id="MBX58327.1"/>
    </source>
</evidence>
<dbReference type="EMBL" id="GGEC01077843">
    <property type="protein sequence ID" value="MBX58327.1"/>
    <property type="molecule type" value="Transcribed_RNA"/>
</dbReference>
<accession>A0A2P2PUA0</accession>
<organism evidence="1">
    <name type="scientific">Rhizophora mucronata</name>
    <name type="common">Asiatic mangrove</name>
    <dbReference type="NCBI Taxonomy" id="61149"/>
    <lineage>
        <taxon>Eukaryota</taxon>
        <taxon>Viridiplantae</taxon>
        <taxon>Streptophyta</taxon>
        <taxon>Embryophyta</taxon>
        <taxon>Tracheophyta</taxon>
        <taxon>Spermatophyta</taxon>
        <taxon>Magnoliopsida</taxon>
        <taxon>eudicotyledons</taxon>
        <taxon>Gunneridae</taxon>
        <taxon>Pentapetalae</taxon>
        <taxon>rosids</taxon>
        <taxon>fabids</taxon>
        <taxon>Malpighiales</taxon>
        <taxon>Rhizophoraceae</taxon>
        <taxon>Rhizophora</taxon>
    </lineage>
</organism>
<protein>
    <submittedName>
        <fullName evidence="1">Uncharacterized protein</fullName>
    </submittedName>
</protein>